<name>A0A2V3HRQ0_9ARCH</name>
<keyword evidence="2" id="KW-0812">Transmembrane</keyword>
<dbReference type="Proteomes" id="UP000248161">
    <property type="component" value="Unassembled WGS sequence"/>
</dbReference>
<dbReference type="AlphaFoldDB" id="A0A2V3HRQ0"/>
<keyword evidence="2" id="KW-0472">Membrane</keyword>
<sequence length="987" mass="108768">MKRAAVLLVLLFLAPLAVADPPPGQPDVENDICSTWNSASGVCDDYDSALDHTPGDEWMRSSVEIDIEDAEMVEMSVGLVVHEMSREDLGLDDLDLGGDSKPWDGIPADYIRNYQSLDRGGDTVSELMLERVEEIMEEFIDINFPNVNTTTITTVSEIDFKSQPDATCVYNPDSDSIDEVNGFDNDPFHPPLCFEAVLQMEVDSNSFGLKPETSDINRMMQGLLTMGATLNSDFSASSPMGHSIELSVFPPPYANVQSVEPPGARRARMLDGHPQMYSILHIDNTQAVTEANTNAVELVSRLVHRELDTPTASIDPTEPSLVIDLIVDATDTQNSRFDLEIAIHHLGSQTLDEWGAELHDGSIEFPWVTSDGIRMLDQEVDEDLTAILEGIPIEEMSTAFSNALGADIWFGTPQFAEADDEGGLGFHHTPGETCDESLEVRYCIDGRHAMDGTWPVVLQTTSQSTPMRVTTVIQNMLENSGGDITSIDLSVVTDEDMASMMNVVEVELSSDTGWLQDLLPDDMPSTEFRLTLHLPEWIESTIGDSSTVVIHAPMSGGGEQEFGFTGTRLFDWRHPICIESDPCEDDSSDLICGSNQKTCVSFDIRVDIEKFAIRETGFAVEVEFSAEVVLEIYRLGIDFDEEGIQLHPVPSDLLRRMMVIGDRRIGGLLAGSDLEAPLDLGVGDIIDVEISNEGMQQLAETITSMSSDLIASYGPITTVPMDFGFGEYTFEGDFTATPFVASFDTITMPSNAEVGDSVPLRLGSKIDDALVRASLHGDGIDVRVQPAAIGLAIANRLSMAFGSPVFTDSGIQVEDAVGYIEIPPIMEDMVFGTIRSSARIEIHLPSSIRLLTFESQMGLGELTEVDGRQVVIYRTPVCPDATTWAQCSKNTDTVTYTVEVSWMFVLGELAPYIFVLLFAIGMLISRRRRLRKERKEERKETTAAEEQRLAELAMEAEFGKFDDKVVVVDEAYFEEEESEKPPDWRED</sequence>
<comment type="caution">
    <text evidence="3">The sequence shown here is derived from an EMBL/GenBank/DDBJ whole genome shotgun (WGS) entry which is preliminary data.</text>
</comment>
<keyword evidence="2" id="KW-1133">Transmembrane helix</keyword>
<evidence type="ECO:0000313" key="4">
    <source>
        <dbReference type="Proteomes" id="UP000248161"/>
    </source>
</evidence>
<accession>A0A2V3HRQ0</accession>
<evidence type="ECO:0000256" key="1">
    <source>
        <dbReference type="SAM" id="Coils"/>
    </source>
</evidence>
<evidence type="ECO:0000313" key="3">
    <source>
        <dbReference type="EMBL" id="PXF21576.1"/>
    </source>
</evidence>
<proteinExistence type="predicted"/>
<reference evidence="3 4" key="1">
    <citation type="journal article" date="2015" name="Nat. Commun.">
        <title>Genomic and transcriptomic evidence for scavenging of diverse organic compounds by widespread deep-sea archaea.</title>
        <authorList>
            <person name="Li M."/>
            <person name="Baker B.J."/>
            <person name="Anantharaman K."/>
            <person name="Jain S."/>
            <person name="Breier J.A."/>
            <person name="Dick G.J."/>
        </authorList>
    </citation>
    <scope>NUCLEOTIDE SEQUENCE [LARGE SCALE GENOMIC DNA]</scope>
    <source>
        <strain evidence="3">Cayman_51_deep</strain>
    </source>
</reference>
<organism evidence="3 4">
    <name type="scientific">Candidatus Thalassarchaeum betae</name>
    <dbReference type="NCBI Taxonomy" id="2599289"/>
    <lineage>
        <taxon>Archaea</taxon>
        <taxon>Methanobacteriati</taxon>
        <taxon>Thermoplasmatota</taxon>
        <taxon>Candidatus Poseidoniia</taxon>
        <taxon>Candidatus Poseidoniales</taxon>
        <taxon>Candidatus Thalassarchaeaceae</taxon>
        <taxon>Candidatus Thalassarchaeum</taxon>
    </lineage>
</organism>
<evidence type="ECO:0000256" key="2">
    <source>
        <dbReference type="SAM" id="Phobius"/>
    </source>
</evidence>
<keyword evidence="1" id="KW-0175">Coiled coil</keyword>
<gene>
    <name evidence="3" type="ORF">CXX69_03915</name>
</gene>
<feature type="coiled-coil region" evidence="1">
    <location>
        <begin position="920"/>
        <end position="947"/>
    </location>
</feature>
<protein>
    <submittedName>
        <fullName evidence="3">Uncharacterized protein</fullName>
    </submittedName>
</protein>
<dbReference type="EMBL" id="PSPG01000007">
    <property type="protein sequence ID" value="PXF21576.1"/>
    <property type="molecule type" value="Genomic_DNA"/>
</dbReference>
<feature type="transmembrane region" description="Helical" evidence="2">
    <location>
        <begin position="902"/>
        <end position="925"/>
    </location>
</feature>